<dbReference type="VEuPathDB" id="FungiDB:MAPG_06051"/>
<reference evidence="3" key="4">
    <citation type="journal article" date="2015" name="G3 (Bethesda)">
        <title>Genome sequences of three phytopathogenic species of the Magnaporthaceae family of fungi.</title>
        <authorList>
            <person name="Okagaki L.H."/>
            <person name="Nunes C.C."/>
            <person name="Sailsbery J."/>
            <person name="Clay B."/>
            <person name="Brown D."/>
            <person name="John T."/>
            <person name="Oh Y."/>
            <person name="Young N."/>
            <person name="Fitzgerald M."/>
            <person name="Haas B.J."/>
            <person name="Zeng Q."/>
            <person name="Young S."/>
            <person name="Adiconis X."/>
            <person name="Fan L."/>
            <person name="Levin J.Z."/>
            <person name="Mitchell T.K."/>
            <person name="Okubara P.A."/>
            <person name="Farman M.L."/>
            <person name="Kohn L.M."/>
            <person name="Birren B."/>
            <person name="Ma L.-J."/>
            <person name="Dean R.A."/>
        </authorList>
    </citation>
    <scope>NUCLEOTIDE SEQUENCE</scope>
    <source>
        <strain evidence="3">ATCC 64411 / 73-15</strain>
    </source>
</reference>
<reference evidence="3" key="5">
    <citation type="submission" date="2015-06" db="UniProtKB">
        <authorList>
            <consortium name="EnsemblFungi"/>
        </authorList>
    </citation>
    <scope>IDENTIFICATION</scope>
    <source>
        <strain evidence="3">ATCC 64411</strain>
    </source>
</reference>
<feature type="signal peptide" evidence="1">
    <location>
        <begin position="1"/>
        <end position="18"/>
    </location>
</feature>
<dbReference type="AlphaFoldDB" id="A0A0C4E107"/>
<evidence type="ECO:0000313" key="2">
    <source>
        <dbReference type="EMBL" id="KLU87045.1"/>
    </source>
</evidence>
<dbReference type="EnsemblFungi" id="MAPG_06051T0">
    <property type="protein sequence ID" value="MAPG_06051T0"/>
    <property type="gene ID" value="MAPG_06051"/>
</dbReference>
<organism evidence="3 4">
    <name type="scientific">Magnaporthiopsis poae (strain ATCC 64411 / 73-15)</name>
    <name type="common">Kentucky bluegrass fungus</name>
    <name type="synonym">Magnaporthe poae</name>
    <dbReference type="NCBI Taxonomy" id="644358"/>
    <lineage>
        <taxon>Eukaryota</taxon>
        <taxon>Fungi</taxon>
        <taxon>Dikarya</taxon>
        <taxon>Ascomycota</taxon>
        <taxon>Pezizomycotina</taxon>
        <taxon>Sordariomycetes</taxon>
        <taxon>Sordariomycetidae</taxon>
        <taxon>Magnaporthales</taxon>
        <taxon>Magnaporthaceae</taxon>
        <taxon>Magnaporthiopsis</taxon>
    </lineage>
</organism>
<proteinExistence type="predicted"/>
<protein>
    <submittedName>
        <fullName evidence="2 3">Uncharacterized protein</fullName>
    </submittedName>
</protein>
<evidence type="ECO:0000313" key="3">
    <source>
        <dbReference type="EnsemblFungi" id="MAPG_06051T0"/>
    </source>
</evidence>
<reference evidence="2" key="1">
    <citation type="submission" date="2010-05" db="EMBL/GenBank/DDBJ databases">
        <title>The Genome Sequence of Magnaporthe poae strain ATCC 64411.</title>
        <authorList>
            <consortium name="The Broad Institute Genome Sequencing Platform"/>
            <consortium name="Broad Institute Genome Sequencing Center for Infectious Disease"/>
            <person name="Ma L.-J."/>
            <person name="Dead R."/>
            <person name="Young S."/>
            <person name="Zeng Q."/>
            <person name="Koehrsen M."/>
            <person name="Alvarado L."/>
            <person name="Berlin A."/>
            <person name="Chapman S.B."/>
            <person name="Chen Z."/>
            <person name="Freedman E."/>
            <person name="Gellesch M."/>
            <person name="Goldberg J."/>
            <person name="Griggs A."/>
            <person name="Gujja S."/>
            <person name="Heilman E.R."/>
            <person name="Heiman D."/>
            <person name="Hepburn T."/>
            <person name="Howarth C."/>
            <person name="Jen D."/>
            <person name="Larson L."/>
            <person name="Mehta T."/>
            <person name="Neiman D."/>
            <person name="Pearson M."/>
            <person name="Roberts A."/>
            <person name="Saif S."/>
            <person name="Shea T."/>
            <person name="Shenoy N."/>
            <person name="Sisk P."/>
            <person name="Stolte C."/>
            <person name="Sykes S."/>
            <person name="Walk T."/>
            <person name="White J."/>
            <person name="Yandava C."/>
            <person name="Haas B."/>
            <person name="Nusbaum C."/>
            <person name="Birren B."/>
        </authorList>
    </citation>
    <scope>NUCLEOTIDE SEQUENCE</scope>
    <source>
        <strain evidence="2">ATCC 64411</strain>
    </source>
</reference>
<keyword evidence="4" id="KW-1185">Reference proteome</keyword>
<dbReference type="EMBL" id="GL876970">
    <property type="protein sequence ID" value="KLU87045.1"/>
    <property type="molecule type" value="Genomic_DNA"/>
</dbReference>
<accession>A0A0C4E107</accession>
<sequence>MYQLIFQWAAVMASQMSAVDFWVGMNCGQDPAEQQPYPTDDIGIAEIKPLLERQVGGCTGGILQIVPSDNGGWTVGLLHRTVYDWLRDVWPTVISDGPSTFDPAVVIASVFASKPSKSESSAAAAASRKSGIANVFRFGRACRDLPESRSSTVRIIDGLSREDLVHALRPFMVVSASGGPAMRQSTAALRSLAAITYACVPYLQAKIQSGALEKSLGLSRMRLFRGLIWSGSKSMKGRLSLVFEATVEALTYETAQHLRVQTLKLVLEIPSVSRGAIEREVTRHIDGPNKATREYWTTVLDVLRGRAPVKEVPGRVGPSTLMEQYRGRHACQTVGI</sequence>
<dbReference type="EMBL" id="ADBL01001449">
    <property type="status" value="NOT_ANNOTATED_CDS"/>
    <property type="molecule type" value="Genomic_DNA"/>
</dbReference>
<feature type="chain" id="PRO_5009385597" evidence="1">
    <location>
        <begin position="19"/>
        <end position="336"/>
    </location>
</feature>
<reference evidence="4" key="2">
    <citation type="submission" date="2010-05" db="EMBL/GenBank/DDBJ databases">
        <title>The genome sequence of Magnaporthe poae strain ATCC 64411.</title>
        <authorList>
            <person name="Ma L.-J."/>
            <person name="Dead R."/>
            <person name="Young S."/>
            <person name="Zeng Q."/>
            <person name="Koehrsen M."/>
            <person name="Alvarado L."/>
            <person name="Berlin A."/>
            <person name="Chapman S.B."/>
            <person name="Chen Z."/>
            <person name="Freedman E."/>
            <person name="Gellesch M."/>
            <person name="Goldberg J."/>
            <person name="Griggs A."/>
            <person name="Gujja S."/>
            <person name="Heilman E.R."/>
            <person name="Heiman D."/>
            <person name="Hepburn T."/>
            <person name="Howarth C."/>
            <person name="Jen D."/>
            <person name="Larson L."/>
            <person name="Mehta T."/>
            <person name="Neiman D."/>
            <person name="Pearson M."/>
            <person name="Roberts A."/>
            <person name="Saif S."/>
            <person name="Shea T."/>
            <person name="Shenoy N."/>
            <person name="Sisk P."/>
            <person name="Stolte C."/>
            <person name="Sykes S."/>
            <person name="Walk T."/>
            <person name="White J."/>
            <person name="Yandava C."/>
            <person name="Haas B."/>
            <person name="Nusbaum C."/>
            <person name="Birren B."/>
        </authorList>
    </citation>
    <scope>NUCLEOTIDE SEQUENCE [LARGE SCALE GENOMIC DNA]</scope>
    <source>
        <strain evidence="4">ATCC 64411 / 73-15</strain>
    </source>
</reference>
<reference evidence="2" key="3">
    <citation type="submission" date="2011-03" db="EMBL/GenBank/DDBJ databases">
        <title>Annotation of Magnaporthe poae ATCC 64411.</title>
        <authorList>
            <person name="Ma L.-J."/>
            <person name="Dead R."/>
            <person name="Young S.K."/>
            <person name="Zeng Q."/>
            <person name="Gargeya S."/>
            <person name="Fitzgerald M."/>
            <person name="Haas B."/>
            <person name="Abouelleil A."/>
            <person name="Alvarado L."/>
            <person name="Arachchi H.M."/>
            <person name="Berlin A."/>
            <person name="Brown A."/>
            <person name="Chapman S.B."/>
            <person name="Chen Z."/>
            <person name="Dunbar C."/>
            <person name="Freedman E."/>
            <person name="Gearin G."/>
            <person name="Gellesch M."/>
            <person name="Goldberg J."/>
            <person name="Griggs A."/>
            <person name="Gujja S."/>
            <person name="Heiman D."/>
            <person name="Howarth C."/>
            <person name="Larson L."/>
            <person name="Lui A."/>
            <person name="MacDonald P.J.P."/>
            <person name="Mehta T."/>
            <person name="Montmayeur A."/>
            <person name="Murphy C."/>
            <person name="Neiman D."/>
            <person name="Pearson M."/>
            <person name="Priest M."/>
            <person name="Roberts A."/>
            <person name="Saif S."/>
            <person name="Shea T."/>
            <person name="Shenoy N."/>
            <person name="Sisk P."/>
            <person name="Stolte C."/>
            <person name="Sykes S."/>
            <person name="Yandava C."/>
            <person name="Wortman J."/>
            <person name="Nusbaum C."/>
            <person name="Birren B."/>
        </authorList>
    </citation>
    <scope>NUCLEOTIDE SEQUENCE</scope>
    <source>
        <strain evidence="2">ATCC 64411</strain>
    </source>
</reference>
<dbReference type="Proteomes" id="UP000011715">
    <property type="component" value="Unassembled WGS sequence"/>
</dbReference>
<keyword evidence="1" id="KW-0732">Signal</keyword>
<evidence type="ECO:0000313" key="4">
    <source>
        <dbReference type="Proteomes" id="UP000011715"/>
    </source>
</evidence>
<evidence type="ECO:0000256" key="1">
    <source>
        <dbReference type="SAM" id="SignalP"/>
    </source>
</evidence>
<gene>
    <name evidence="2" type="ORF">MAPG_06051</name>
</gene>
<name>A0A0C4E107_MAGP6</name>